<evidence type="ECO:0000313" key="9">
    <source>
        <dbReference type="Proteomes" id="UP000287306"/>
    </source>
</evidence>
<dbReference type="EMBL" id="PELM01000101">
    <property type="protein sequence ID" value="RTH03843.1"/>
    <property type="molecule type" value="Genomic_DNA"/>
</dbReference>
<evidence type="ECO:0000313" key="6">
    <source>
        <dbReference type="EMBL" id="RTI07371.1"/>
    </source>
</evidence>
<sequence>MRPITVDGNEAVARVAHRLSEVVAETMEHFAQVTGRRYAPYRKGDGVEGAIVPRIFNAGVHGPLSR</sequence>
<dbReference type="Proteomes" id="UP000287439">
    <property type="component" value="Unassembled WGS sequence"/>
</dbReference>
<evidence type="ECO:0000313" key="10">
    <source>
        <dbReference type="Proteomes" id="UP000287439"/>
    </source>
</evidence>
<reference evidence="7 8" key="1">
    <citation type="journal article" date="2019" name="Extremophiles">
        <title>Biogeography of thermophiles and predominance of Thermus scotoductus in domestic water heaters.</title>
        <authorList>
            <person name="Wilpiszeski R.L."/>
            <person name="Zhang Z."/>
            <person name="House C.H."/>
        </authorList>
    </citation>
    <scope>NUCLEOTIDE SEQUENCE [LARGE SCALE GENOMIC DNA]</scope>
    <source>
        <strain evidence="5 12">16_S16</strain>
        <strain evidence="6 8">17_S17</strain>
        <strain evidence="4 9">25_S25</strain>
        <strain evidence="3 10">28_S28</strain>
        <strain evidence="1 7">32_S32</strain>
        <strain evidence="2 11">38_S38</strain>
    </source>
</reference>
<dbReference type="EMBL" id="PELV01000397">
    <property type="protein sequence ID" value="RTH14847.1"/>
    <property type="molecule type" value="Genomic_DNA"/>
</dbReference>
<proteinExistence type="predicted"/>
<dbReference type="Proteomes" id="UP000287306">
    <property type="component" value="Unassembled WGS sequence"/>
</dbReference>
<evidence type="ECO:0000313" key="7">
    <source>
        <dbReference type="Proteomes" id="UP000286910"/>
    </source>
</evidence>
<evidence type="ECO:0000313" key="8">
    <source>
        <dbReference type="Proteomes" id="UP000287173"/>
    </source>
</evidence>
<evidence type="ECO:0000313" key="11">
    <source>
        <dbReference type="Proteomes" id="UP000288082"/>
    </source>
</evidence>
<dbReference type="Proteomes" id="UP000288347">
    <property type="component" value="Unassembled WGS sequence"/>
</dbReference>
<dbReference type="EMBL" id="PELR01000188">
    <property type="protein sequence ID" value="RTH03402.1"/>
    <property type="molecule type" value="Genomic_DNA"/>
</dbReference>
<dbReference type="Proteomes" id="UP000288082">
    <property type="component" value="Unassembled WGS sequence"/>
</dbReference>
<gene>
    <name evidence="5" type="ORF">CSW29_11930</name>
    <name evidence="6" type="ORF">CSW30_08850</name>
    <name evidence="4" type="ORF">CSW38_10170</name>
    <name evidence="3" type="ORF">CSW41_11465</name>
    <name evidence="1" type="ORF">CSW45_06765</name>
    <name evidence="2" type="ORF">CSW50_04190</name>
</gene>
<evidence type="ECO:0000313" key="4">
    <source>
        <dbReference type="EMBL" id="RTH23694.1"/>
    </source>
</evidence>
<dbReference type="AlphaFoldDB" id="A0A430R7J0"/>
<evidence type="ECO:0000313" key="12">
    <source>
        <dbReference type="Proteomes" id="UP000288347"/>
    </source>
</evidence>
<organism evidence="1 7">
    <name type="scientific">Thermus scotoductus</name>
    <dbReference type="NCBI Taxonomy" id="37636"/>
    <lineage>
        <taxon>Bacteria</taxon>
        <taxon>Thermotogati</taxon>
        <taxon>Deinococcota</taxon>
        <taxon>Deinococci</taxon>
        <taxon>Thermales</taxon>
        <taxon>Thermaceae</taxon>
        <taxon>Thermus</taxon>
    </lineage>
</organism>
<dbReference type="EMBL" id="PEMH01000381">
    <property type="protein sequence ID" value="RTH97175.1"/>
    <property type="molecule type" value="Genomic_DNA"/>
</dbReference>
<evidence type="ECO:0000313" key="5">
    <source>
        <dbReference type="EMBL" id="RTH97175.1"/>
    </source>
</evidence>
<evidence type="ECO:0000313" key="3">
    <source>
        <dbReference type="EMBL" id="RTH14847.1"/>
    </source>
</evidence>
<comment type="caution">
    <text evidence="1">The sequence shown here is derived from an EMBL/GenBank/DDBJ whole genome shotgun (WGS) entry which is preliminary data.</text>
</comment>
<dbReference type="RefSeq" id="WP_126170596.1">
    <property type="nucleotide sequence ID" value="NZ_DAHVNI010000017.1"/>
</dbReference>
<dbReference type="EMBL" id="PEMG01000282">
    <property type="protein sequence ID" value="RTI07371.1"/>
    <property type="molecule type" value="Genomic_DNA"/>
</dbReference>
<dbReference type="EMBL" id="PELY01000375">
    <property type="protein sequence ID" value="RTH23694.1"/>
    <property type="molecule type" value="Genomic_DNA"/>
</dbReference>
<evidence type="ECO:0000313" key="2">
    <source>
        <dbReference type="EMBL" id="RTH03843.1"/>
    </source>
</evidence>
<dbReference type="Proteomes" id="UP000287173">
    <property type="component" value="Unassembled WGS sequence"/>
</dbReference>
<name>A0A430R7J0_THESC</name>
<dbReference type="Proteomes" id="UP000286910">
    <property type="component" value="Unassembled WGS sequence"/>
</dbReference>
<accession>A0A430R7J0</accession>
<evidence type="ECO:0000313" key="1">
    <source>
        <dbReference type="EMBL" id="RTH03402.1"/>
    </source>
</evidence>
<protein>
    <submittedName>
        <fullName evidence="1">Uncharacterized protein</fullName>
    </submittedName>
</protein>